<evidence type="ECO:0000313" key="1">
    <source>
        <dbReference type="EMBL" id="WWQ60489.1"/>
    </source>
</evidence>
<dbReference type="InterPro" id="IPR008848">
    <property type="entry name" value="Plasmid_regulator_arc"/>
</dbReference>
<dbReference type="Pfam" id="PF05584">
    <property type="entry name" value="Sulfolobus_pRN"/>
    <property type="match status" value="1"/>
</dbReference>
<gene>
    <name evidence="1" type="ORF">V6M85_13830</name>
</gene>
<proteinExistence type="predicted"/>
<dbReference type="Gene3D" id="1.10.10.10">
    <property type="entry name" value="Winged helix-like DNA-binding domain superfamily/Winged helix DNA-binding domain"/>
    <property type="match status" value="1"/>
</dbReference>
<dbReference type="Proteomes" id="UP001432202">
    <property type="component" value="Chromosome"/>
</dbReference>
<dbReference type="RefSeq" id="WP_338601335.1">
    <property type="nucleotide sequence ID" value="NZ_CP146016.1"/>
</dbReference>
<dbReference type="EMBL" id="CP146016">
    <property type="protein sequence ID" value="WWQ60489.1"/>
    <property type="molecule type" value="Genomic_DNA"/>
</dbReference>
<dbReference type="AlphaFoldDB" id="A0AAX4L0C8"/>
<evidence type="ECO:0000313" key="2">
    <source>
        <dbReference type="Proteomes" id="UP001432202"/>
    </source>
</evidence>
<dbReference type="InterPro" id="IPR036388">
    <property type="entry name" value="WH-like_DNA-bd_sf"/>
</dbReference>
<organism evidence="1 2">
    <name type="scientific">Sulfolobus tengchongensis</name>
    <dbReference type="NCBI Taxonomy" id="207809"/>
    <lineage>
        <taxon>Archaea</taxon>
        <taxon>Thermoproteota</taxon>
        <taxon>Thermoprotei</taxon>
        <taxon>Sulfolobales</taxon>
        <taxon>Sulfolobaceae</taxon>
        <taxon>Sulfolobus</taxon>
    </lineage>
</organism>
<name>A0AAX4L0C8_9CREN</name>
<sequence>MTRKGNLTGKEKIIAVLTQKGVCTFEELLKHTGLKESVLNVYLSQLAKEGVISRGWLHYDGKRFRKYSLKSKYKEELKLDD</sequence>
<keyword evidence="2" id="KW-1185">Reference proteome</keyword>
<protein>
    <submittedName>
        <fullName evidence="1">Winged helix-turn-helix transcriptional regulator</fullName>
    </submittedName>
</protein>
<accession>A0AAX4L0C8</accession>
<dbReference type="InterPro" id="IPR036390">
    <property type="entry name" value="WH_DNA-bd_sf"/>
</dbReference>
<dbReference type="SUPFAM" id="SSF46785">
    <property type="entry name" value="Winged helix' DNA-binding domain"/>
    <property type="match status" value="1"/>
</dbReference>
<reference evidence="1 2" key="1">
    <citation type="submission" date="2024-02" db="EMBL/GenBank/DDBJ databases">
        <title>STSV induces naive adaptation in Sulfolobus.</title>
        <authorList>
            <person name="Xiang X."/>
            <person name="Song M."/>
        </authorList>
    </citation>
    <scope>NUCLEOTIDE SEQUENCE [LARGE SCALE GENOMIC DNA]</scope>
    <source>
        <strain evidence="1 2">RT2</strain>
    </source>
</reference>
<dbReference type="GeneID" id="89337869"/>